<dbReference type="Gene3D" id="1.10.3380.10">
    <property type="entry name" value="Sec63 N-terminal domain-like domain"/>
    <property type="match status" value="1"/>
</dbReference>
<dbReference type="InterPro" id="IPR004179">
    <property type="entry name" value="Sec63-dom"/>
</dbReference>
<protein>
    <submittedName>
        <fullName evidence="3">ATP-dependent DNA helicase MER3</fullName>
    </submittedName>
</protein>
<dbReference type="GO" id="GO:0043138">
    <property type="term" value="F:3'-5' DNA helicase activity"/>
    <property type="evidence" value="ECO:0007669"/>
    <property type="project" value="UniProtKB-EC"/>
</dbReference>
<evidence type="ECO:0000313" key="3">
    <source>
        <dbReference type="EMBL" id="RWR94044.1"/>
    </source>
</evidence>
<dbReference type="InterPro" id="IPR011545">
    <property type="entry name" value="DEAD/DEAH_box_helicase_dom"/>
</dbReference>
<dbReference type="AlphaFoldDB" id="A0A3S3N1I7"/>
<dbReference type="Proteomes" id="UP000283530">
    <property type="component" value="Unassembled WGS sequence"/>
</dbReference>
<dbReference type="FunFam" id="1.10.3380.10:FF:000008">
    <property type="entry name" value="DExH-box ATP-dependent RNA helicase DExH17"/>
    <property type="match status" value="1"/>
</dbReference>
<dbReference type="InterPro" id="IPR014001">
    <property type="entry name" value="Helicase_ATP-bd"/>
</dbReference>
<dbReference type="SUPFAM" id="SSF158702">
    <property type="entry name" value="Sec63 N-terminal domain-like"/>
    <property type="match status" value="1"/>
</dbReference>
<evidence type="ECO:0000256" key="1">
    <source>
        <dbReference type="SAM" id="MobiDB-lite"/>
    </source>
</evidence>
<dbReference type="Gene3D" id="1.10.10.10">
    <property type="entry name" value="Winged helix-like DNA-binding domain superfamily/Winged helix DNA-binding domain"/>
    <property type="match status" value="1"/>
</dbReference>
<sequence length="1092" mass="122878">MNPTTITETGIIHAHIIKAFPLHSDIFVWGNSQDTKNYANSNSDLGHMAWSRSHTSATARPQIFSTPSRRSLFDSFSYKYFNSLQSECFSGCFLSDINMVISAPTGSGKTVLFELCILRLLSRFLSQDGKFNHIKGTLKTVYIAPSKALVQEKLRDWKLKLGSWGIICFELTSDNESYAANNIQEADIILTTPEKFDAVTRHRIRDGGLSFFSDIALLLIDEVHLLNDPRGASLEAIVCRIKMLSRSPEMNSCPLAQVRFLAVSATIPNIEDLAEWLMVPAEGIKRFGEEMRPVKLTTKVFVIDSWLLNFYNLSSNKEKGVYTEYDRSMILQNPEYYGVKKGIPSERLEKHMQEICVQKVNELSSFGMIWTDEYGFLLKPLEPGRLMTTYYLKFGTMKGIIKTPENCNLEDVLRTICCSEEIAWIQLRRNEKKLLNDINSDKDGRLRFHVLSENGKRKKRIQMREEKIFVLVNDCLTGDPSIHDLSFSQDINSICSNGCRIARCMKEYFIYRKNYKGALNSSLLAKSLHQRLWDDSPYLLKQLPGIGMVTAKALRLAGINSFKTMEEADPRRIEIITGRKYPFGNHIKDSLLSLPPKIEVKIEEAECRRQGKSKIVITLSRLSQSVSSLKRHYADMFVGSEEGNLILFHEKIRAEEFSSPYSATFLLSNPEHGKLTVKADLIFEEYVGPDIHEMLIITKGSYSRMSGVHADGQAASTYSLPKEIYVVKDDENDTVSHAPSEAHLTKRKSKMGISSIPSFNLLQDDDLDEAATPVNKEECKSEIVTKDTIFSHIRKKSKSFPVIVTSPKLDFSPSGALILTEKMDMDEIHGEILMLPNSDPAETSSDLTTSRIYSRKMDEYGYSINEVVTPKSIIFGNPSSNGKSELSIDISSVGTDWMETKSPVSHIFSASSGQRFLPLKEQPTESKEFDGNAGVQLENAALGQSGFSTKVSSNVNDKTVREKLSSGIIIIEDDVMADSEMQVENAAQKHLWVPESSRSVEKSELSFESSSAAIVQTKTKTKMPFLDIFVGKAYAHETVWHRALALNEQQPTSKEWDVPSKRGFDKQPCSSATLGREKEVSFLGFKSVFSFL</sequence>
<dbReference type="STRING" id="337451.A0A3S3N1I7"/>
<dbReference type="Pfam" id="PF02889">
    <property type="entry name" value="Sec63"/>
    <property type="match status" value="1"/>
</dbReference>
<keyword evidence="3" id="KW-0067">ATP-binding</keyword>
<keyword evidence="3" id="KW-0547">Nucleotide-binding</keyword>
<dbReference type="Pfam" id="PF00270">
    <property type="entry name" value="DEAD"/>
    <property type="match status" value="1"/>
</dbReference>
<dbReference type="Gene3D" id="3.40.50.300">
    <property type="entry name" value="P-loop containing nucleotide triphosphate hydrolases"/>
    <property type="match status" value="1"/>
</dbReference>
<dbReference type="OrthoDB" id="5575at2759"/>
<dbReference type="InterPro" id="IPR036388">
    <property type="entry name" value="WH-like_DNA-bd_sf"/>
</dbReference>
<dbReference type="GO" id="GO:0003676">
    <property type="term" value="F:nucleic acid binding"/>
    <property type="evidence" value="ECO:0007669"/>
    <property type="project" value="InterPro"/>
</dbReference>
<accession>A0A3S3N1I7</accession>
<keyword evidence="4" id="KW-1185">Reference proteome</keyword>
<dbReference type="SMART" id="SM00487">
    <property type="entry name" value="DEXDc"/>
    <property type="match status" value="1"/>
</dbReference>
<dbReference type="GO" id="GO:0016787">
    <property type="term" value="F:hydrolase activity"/>
    <property type="evidence" value="ECO:0007669"/>
    <property type="project" value="UniProtKB-KW"/>
</dbReference>
<feature type="region of interest" description="Disordered" evidence="1">
    <location>
        <begin position="1051"/>
        <end position="1070"/>
    </location>
</feature>
<dbReference type="GO" id="GO:0005524">
    <property type="term" value="F:ATP binding"/>
    <property type="evidence" value="ECO:0007669"/>
    <property type="project" value="InterPro"/>
</dbReference>
<dbReference type="SMART" id="SM00973">
    <property type="entry name" value="Sec63"/>
    <property type="match status" value="1"/>
</dbReference>
<keyword evidence="3" id="KW-0378">Hydrolase</keyword>
<dbReference type="InterPro" id="IPR052247">
    <property type="entry name" value="Meiotic_Crossover_Helicase"/>
</dbReference>
<dbReference type="PROSITE" id="PS51192">
    <property type="entry name" value="HELICASE_ATP_BIND_1"/>
    <property type="match status" value="1"/>
</dbReference>
<dbReference type="EMBL" id="QPKB01000010">
    <property type="protein sequence ID" value="RWR94044.1"/>
    <property type="molecule type" value="Genomic_DNA"/>
</dbReference>
<dbReference type="GO" id="GO:0051321">
    <property type="term" value="P:meiotic cell cycle"/>
    <property type="evidence" value="ECO:0007669"/>
    <property type="project" value="UniProtKB-KW"/>
</dbReference>
<comment type="caution">
    <text evidence="3">The sequence shown here is derived from an EMBL/GenBank/DDBJ whole genome shotgun (WGS) entry which is preliminary data.</text>
</comment>
<keyword evidence="3" id="KW-0347">Helicase</keyword>
<dbReference type="InterPro" id="IPR027417">
    <property type="entry name" value="P-loop_NTPase"/>
</dbReference>
<feature type="compositionally biased region" description="Basic and acidic residues" evidence="1">
    <location>
        <begin position="1054"/>
        <end position="1065"/>
    </location>
</feature>
<dbReference type="PANTHER" id="PTHR47835:SF3">
    <property type="entry name" value="HELICASE FOR MEIOSIS 1"/>
    <property type="match status" value="1"/>
</dbReference>
<dbReference type="SUPFAM" id="SSF52540">
    <property type="entry name" value="P-loop containing nucleoside triphosphate hydrolases"/>
    <property type="match status" value="1"/>
</dbReference>
<name>A0A3S3N1I7_9MAGN</name>
<dbReference type="PANTHER" id="PTHR47835">
    <property type="entry name" value="HFM1, ATP DEPENDENT DNA HELICASE HOMOLOG"/>
    <property type="match status" value="1"/>
</dbReference>
<feature type="domain" description="Helicase ATP-binding" evidence="2">
    <location>
        <begin position="90"/>
        <end position="285"/>
    </location>
</feature>
<gene>
    <name evidence="3" type="ORF">CKAN_02332300</name>
</gene>
<organism evidence="3 4">
    <name type="scientific">Cinnamomum micranthum f. kanehirae</name>
    <dbReference type="NCBI Taxonomy" id="337451"/>
    <lineage>
        <taxon>Eukaryota</taxon>
        <taxon>Viridiplantae</taxon>
        <taxon>Streptophyta</taxon>
        <taxon>Embryophyta</taxon>
        <taxon>Tracheophyta</taxon>
        <taxon>Spermatophyta</taxon>
        <taxon>Magnoliopsida</taxon>
        <taxon>Magnoliidae</taxon>
        <taxon>Laurales</taxon>
        <taxon>Lauraceae</taxon>
        <taxon>Cinnamomum</taxon>
    </lineage>
</organism>
<proteinExistence type="predicted"/>
<reference evidence="3 4" key="1">
    <citation type="journal article" date="2019" name="Nat. Plants">
        <title>Stout camphor tree genome fills gaps in understanding of flowering plant genome evolution.</title>
        <authorList>
            <person name="Chaw S.M."/>
            <person name="Liu Y.C."/>
            <person name="Wu Y.W."/>
            <person name="Wang H.Y."/>
            <person name="Lin C.I."/>
            <person name="Wu C.S."/>
            <person name="Ke H.M."/>
            <person name="Chang L.Y."/>
            <person name="Hsu C.Y."/>
            <person name="Yang H.T."/>
            <person name="Sudianto E."/>
            <person name="Hsu M.H."/>
            <person name="Wu K.P."/>
            <person name="Wang L.N."/>
            <person name="Leebens-Mack J.H."/>
            <person name="Tsai I.J."/>
        </authorList>
    </citation>
    <scope>NUCLEOTIDE SEQUENCE [LARGE SCALE GENOMIC DNA]</scope>
    <source>
        <strain evidence="4">cv. Chaw 1501</strain>
        <tissue evidence="3">Young leaves</tissue>
    </source>
</reference>
<evidence type="ECO:0000313" key="4">
    <source>
        <dbReference type="Proteomes" id="UP000283530"/>
    </source>
</evidence>
<evidence type="ECO:0000259" key="2">
    <source>
        <dbReference type="PROSITE" id="PS51192"/>
    </source>
</evidence>